<feature type="domain" description="NB-ARC" evidence="1">
    <location>
        <begin position="200"/>
        <end position="295"/>
    </location>
</feature>
<evidence type="ECO:0000313" key="2">
    <source>
        <dbReference type="EMBL" id="KAK6977230.1"/>
    </source>
</evidence>
<evidence type="ECO:0000313" key="3">
    <source>
        <dbReference type="Proteomes" id="UP001362999"/>
    </source>
</evidence>
<dbReference type="EMBL" id="JAWWNJ010000171">
    <property type="protein sequence ID" value="KAK6977230.1"/>
    <property type="molecule type" value="Genomic_DNA"/>
</dbReference>
<proteinExistence type="predicted"/>
<accession>A0AAV9ZC06</accession>
<sequence length="945" mass="105929">MKGCETQIALTKDQIQKYPLAKYFPAKLLSALHDSFSPPFINTLSSTTTALADALQNVKRNQDDCAKLVEHIPTLLTAIVGLHMKAEPVGIISAAMLFSLGHFTETLAKIYTYDAHSTHFFRQGDINTLLKTCYAGLEQAKATFRYTILQECQRPGMFYKKTTKQHQTLKTFGCTKPTTFHGREIEVASILELLQLPSPRIAILGAGGMGKTSLARVALHEEEVTARYETRIFVSCDATSNGIDIANIIGLQLGLKPGKDIRKLVVQFLKEGPACLLILDNLETPWEPPNLETITMRGAERPNQIPWSRPFLLPLKPLSDEAAQQTFTDITDYAFDPKEIVQLLYHTDNMPLAVNLFAHLVDYEGITSVLNRWETEKTSLLSVNTDRTSSLDVSIFISLSSPRVVLSDAQLLQSNLPIPDLLKCKTTLLRTALAYYDEGRHLKSLVPIREYVQQNHPPSLVLVAPLQDYIHSQLRTDQMLEIHKVLTANSGNIQSDTIECTISFCHYERSIFHARPALMDTVSSLLFNIKNPKLHVQFITEEFRSSISHPVFQPQHLLDQAITCLKECDDSVLESNFYQSAGYFYNHHQNNIPLSIELYEKSLAAAQICGDTILQSKALHGIALTYWRIAHKLARLTGNLYHEAGALCADAMCSQQLGDYNIAVKLFYRARDCLAQCGITGGRSNADVMIDLADLHLSKSEYSEAYQIHTNMVQDAALVIDKDTYGCCLLNIAQIDVIIGTPVHEIQPKINELKRIFMTLQDRRAGEATEMVSADLSLRECNHVHAESVFTTYFHMLFGDSAEHALHAIERLADHEQWGIQYFDTTFIWAMIYLSYASGLKNKLALHKALACIGQIYLAQHDLATAHNLFTVALEGFVRMGVHHSRGRCLLYLGNIAEQEGRFGKAAELWTGARPLFEKSLQAKDVEKIDAKLARLAKEQVFTSM</sequence>
<dbReference type="Pfam" id="PF00931">
    <property type="entry name" value="NB-ARC"/>
    <property type="match status" value="1"/>
</dbReference>
<dbReference type="PANTHER" id="PTHR47691:SF3">
    <property type="entry name" value="HTH-TYPE TRANSCRIPTIONAL REGULATOR RV0890C-RELATED"/>
    <property type="match status" value="1"/>
</dbReference>
<protein>
    <submittedName>
        <fullName evidence="2">ATPase-AAA-core domain-containing protein</fullName>
    </submittedName>
</protein>
<dbReference type="InterPro" id="IPR027417">
    <property type="entry name" value="P-loop_NTPase"/>
</dbReference>
<gene>
    <name evidence="2" type="ORF">R3P38DRAFT_3476598</name>
</gene>
<dbReference type="InterPro" id="IPR011990">
    <property type="entry name" value="TPR-like_helical_dom_sf"/>
</dbReference>
<dbReference type="AlphaFoldDB" id="A0AAV9ZC06"/>
<dbReference type="GO" id="GO:0043531">
    <property type="term" value="F:ADP binding"/>
    <property type="evidence" value="ECO:0007669"/>
    <property type="project" value="InterPro"/>
</dbReference>
<dbReference type="CDD" id="cd21037">
    <property type="entry name" value="MLKL_NTD"/>
    <property type="match status" value="1"/>
</dbReference>
<dbReference type="Gene3D" id="3.40.50.300">
    <property type="entry name" value="P-loop containing nucleotide triphosphate hydrolases"/>
    <property type="match status" value="1"/>
</dbReference>
<dbReference type="InterPro" id="IPR002182">
    <property type="entry name" value="NB-ARC"/>
</dbReference>
<dbReference type="Gene3D" id="1.25.40.10">
    <property type="entry name" value="Tetratricopeptide repeat domain"/>
    <property type="match status" value="2"/>
</dbReference>
<dbReference type="Proteomes" id="UP001362999">
    <property type="component" value="Unassembled WGS sequence"/>
</dbReference>
<keyword evidence="3" id="KW-1185">Reference proteome</keyword>
<dbReference type="PANTHER" id="PTHR47691">
    <property type="entry name" value="REGULATOR-RELATED"/>
    <property type="match status" value="1"/>
</dbReference>
<dbReference type="SUPFAM" id="SSF52540">
    <property type="entry name" value="P-loop containing nucleoside triphosphate hydrolases"/>
    <property type="match status" value="1"/>
</dbReference>
<reference evidence="2 3" key="1">
    <citation type="journal article" date="2024" name="J Genomics">
        <title>Draft genome sequencing and assembly of Favolaschia claudopus CIRM-BRFM 2984 isolated from oak limbs.</title>
        <authorList>
            <person name="Navarro D."/>
            <person name="Drula E."/>
            <person name="Chaduli D."/>
            <person name="Cazenave R."/>
            <person name="Ahrendt S."/>
            <person name="Wang J."/>
            <person name="Lipzen A."/>
            <person name="Daum C."/>
            <person name="Barry K."/>
            <person name="Grigoriev I.V."/>
            <person name="Favel A."/>
            <person name="Rosso M.N."/>
            <person name="Martin F."/>
        </authorList>
    </citation>
    <scope>NUCLEOTIDE SEQUENCE [LARGE SCALE GENOMIC DNA]</scope>
    <source>
        <strain evidence="2 3">CIRM-BRFM 2984</strain>
    </source>
</reference>
<organism evidence="2 3">
    <name type="scientific">Favolaschia claudopus</name>
    <dbReference type="NCBI Taxonomy" id="2862362"/>
    <lineage>
        <taxon>Eukaryota</taxon>
        <taxon>Fungi</taxon>
        <taxon>Dikarya</taxon>
        <taxon>Basidiomycota</taxon>
        <taxon>Agaricomycotina</taxon>
        <taxon>Agaricomycetes</taxon>
        <taxon>Agaricomycetidae</taxon>
        <taxon>Agaricales</taxon>
        <taxon>Marasmiineae</taxon>
        <taxon>Mycenaceae</taxon>
        <taxon>Favolaschia</taxon>
    </lineage>
</organism>
<dbReference type="InterPro" id="IPR059179">
    <property type="entry name" value="MLKL-like_MCAfunc"/>
</dbReference>
<name>A0AAV9ZC06_9AGAR</name>
<evidence type="ECO:0000259" key="1">
    <source>
        <dbReference type="Pfam" id="PF00931"/>
    </source>
</evidence>
<comment type="caution">
    <text evidence="2">The sequence shown here is derived from an EMBL/GenBank/DDBJ whole genome shotgun (WGS) entry which is preliminary data.</text>
</comment>
<dbReference type="SUPFAM" id="SSF48452">
    <property type="entry name" value="TPR-like"/>
    <property type="match status" value="2"/>
</dbReference>